<proteinExistence type="predicted"/>
<protein>
    <submittedName>
        <fullName evidence="1">Uncharacterized protein</fullName>
    </submittedName>
</protein>
<dbReference type="EMBL" id="CP141261">
    <property type="protein sequence ID" value="WRL62108.1"/>
    <property type="molecule type" value="Genomic_DNA"/>
</dbReference>
<accession>A0ABZ1AXH8</accession>
<reference evidence="1 2" key="1">
    <citation type="submission" date="2023-12" db="EMBL/GenBank/DDBJ databases">
        <title>Blastococcus brunescens sp. nov., an actonobacterium isolated from sandstone collected in sahara desert.</title>
        <authorList>
            <person name="Gtari M."/>
            <person name="Ghodhbane F."/>
        </authorList>
    </citation>
    <scope>NUCLEOTIDE SEQUENCE [LARGE SCALE GENOMIC DNA]</scope>
    <source>
        <strain evidence="1 2">BMG 8361</strain>
    </source>
</reference>
<name>A0ABZ1AXH8_9ACTN</name>
<gene>
    <name evidence="1" type="ORF">U6N30_18865</name>
</gene>
<keyword evidence="2" id="KW-1185">Reference proteome</keyword>
<sequence length="72" mass="7375">MPANGSVRVTANARPGSATVTTGRFFQLLPRALVLTASKRAPTAGPVAPSSQRQLLISGLNSGVRVTSATRS</sequence>
<organism evidence="1 2">
    <name type="scientific">Blastococcus brunescens</name>
    <dbReference type="NCBI Taxonomy" id="1564165"/>
    <lineage>
        <taxon>Bacteria</taxon>
        <taxon>Bacillati</taxon>
        <taxon>Actinomycetota</taxon>
        <taxon>Actinomycetes</taxon>
        <taxon>Geodermatophilales</taxon>
        <taxon>Geodermatophilaceae</taxon>
        <taxon>Blastococcus</taxon>
    </lineage>
</organism>
<dbReference type="Proteomes" id="UP001324287">
    <property type="component" value="Chromosome"/>
</dbReference>
<evidence type="ECO:0000313" key="2">
    <source>
        <dbReference type="Proteomes" id="UP001324287"/>
    </source>
</evidence>
<evidence type="ECO:0000313" key="1">
    <source>
        <dbReference type="EMBL" id="WRL62108.1"/>
    </source>
</evidence>